<dbReference type="Pfam" id="PF05133">
    <property type="entry name" value="SPP1_portal"/>
    <property type="match status" value="1"/>
</dbReference>
<accession>A0AB37ZY31</accession>
<evidence type="ECO:0000313" key="2">
    <source>
        <dbReference type="EMBL" id="SDZ94859.1"/>
    </source>
</evidence>
<reference evidence="2 3" key="1">
    <citation type="submission" date="2016-10" db="EMBL/GenBank/DDBJ databases">
        <authorList>
            <person name="Varghese N."/>
            <person name="Submissions S."/>
        </authorList>
    </citation>
    <scope>NUCLEOTIDE SEQUENCE [LARGE SCALE GENOMIC DNA]</scope>
    <source>
        <strain evidence="2 3">DSM 14526</strain>
    </source>
</reference>
<dbReference type="NCBIfam" id="TIGR01538">
    <property type="entry name" value="portal_SPP1"/>
    <property type="match status" value="1"/>
</dbReference>
<dbReference type="InterPro" id="IPR006428">
    <property type="entry name" value="Portal_SPP1-type"/>
</dbReference>
<dbReference type="RefSeq" id="WP_086986761.1">
    <property type="nucleotide sequence ID" value="NZ_FJNA01000002.1"/>
</dbReference>
<organism evidence="2 3">
    <name type="scientific">Trichococcus collinsii</name>
    <dbReference type="NCBI Taxonomy" id="157076"/>
    <lineage>
        <taxon>Bacteria</taxon>
        <taxon>Bacillati</taxon>
        <taxon>Bacillota</taxon>
        <taxon>Bacilli</taxon>
        <taxon>Lactobacillales</taxon>
        <taxon>Carnobacteriaceae</taxon>
        <taxon>Trichococcus</taxon>
    </lineage>
</organism>
<dbReference type="Proteomes" id="UP000199042">
    <property type="component" value="Unassembled WGS sequence"/>
</dbReference>
<feature type="region of interest" description="Disordered" evidence="1">
    <location>
        <begin position="448"/>
        <end position="481"/>
    </location>
</feature>
<protein>
    <submittedName>
        <fullName evidence="2">Phage portal protein, SPP1 family</fullName>
    </submittedName>
</protein>
<evidence type="ECO:0000313" key="3">
    <source>
        <dbReference type="Proteomes" id="UP000199042"/>
    </source>
</evidence>
<dbReference type="EMBL" id="FNQH01000001">
    <property type="protein sequence ID" value="SDZ94859.1"/>
    <property type="molecule type" value="Genomic_DNA"/>
</dbReference>
<comment type="caution">
    <text evidence="2">The sequence shown here is derived from an EMBL/GenBank/DDBJ whole genome shotgun (WGS) entry which is preliminary data.</text>
</comment>
<gene>
    <name evidence="2" type="ORF">SAMN04488525_101698</name>
</gene>
<proteinExistence type="predicted"/>
<evidence type="ECO:0000256" key="1">
    <source>
        <dbReference type="SAM" id="MobiDB-lite"/>
    </source>
</evidence>
<sequence>MAIAIDREEAGDISNPSFEVINWCVQQHQKELARLQMLSDYYDGRPHKPNELADVRTPHEKEEIYVNNAKYVTDMMVGFAVGAPISYAPPKAGNIDPIIDALDAMRIRKHDKELAKDISVYGIGLELQYLSRHPDNPLKTVPKIAAIDPRGMFVVVDDTVEREKLFAVRYKEKQSIKGVRTWEFNIYTKKAVITYRSKEMQLTQSSLMDDRPKVVLHYYKDVPVTEYRNNEEKQGDFEQQIPQIDGYNKLMTDRIRDKENFIKAVMVLYGFTLPEERPDEMNGNVVLNAPAKEDGGDAEFLVNTFDENGVQVLADALIDDFHKTSYVPNLNDENFSGNVSGEAMKYKLFGLLLVLATKIGYMEDGLTERLRLLANIVSLKGEAVDVDGIKISFKPNLPINRSDIIKQISDSQEFIPLLVSLGWLDDIDDPEEILEMLRAQKEEEIKLNQKAMGTANSHSDVEMEEEDDADDQSENQERLDA</sequence>
<name>A0AB37ZY31_9LACT</name>
<dbReference type="InterPro" id="IPR021145">
    <property type="entry name" value="Portal_protein_SPP1_Gp6-like"/>
</dbReference>
<feature type="compositionally biased region" description="Acidic residues" evidence="1">
    <location>
        <begin position="462"/>
        <end position="474"/>
    </location>
</feature>
<keyword evidence="3" id="KW-1185">Reference proteome</keyword>
<dbReference type="AlphaFoldDB" id="A0AB37ZY31"/>